<accession>A0A392VNC1</accession>
<comment type="caution">
    <text evidence="1">The sequence shown here is derived from an EMBL/GenBank/DDBJ whole genome shotgun (WGS) entry which is preliminary data.</text>
</comment>
<dbReference type="Proteomes" id="UP000265520">
    <property type="component" value="Unassembled WGS sequence"/>
</dbReference>
<feature type="non-terminal residue" evidence="1">
    <location>
        <position position="1"/>
    </location>
</feature>
<name>A0A392VNC1_9FABA</name>
<evidence type="ECO:0000313" key="2">
    <source>
        <dbReference type="Proteomes" id="UP000265520"/>
    </source>
</evidence>
<organism evidence="1 2">
    <name type="scientific">Trifolium medium</name>
    <dbReference type="NCBI Taxonomy" id="97028"/>
    <lineage>
        <taxon>Eukaryota</taxon>
        <taxon>Viridiplantae</taxon>
        <taxon>Streptophyta</taxon>
        <taxon>Embryophyta</taxon>
        <taxon>Tracheophyta</taxon>
        <taxon>Spermatophyta</taxon>
        <taxon>Magnoliopsida</taxon>
        <taxon>eudicotyledons</taxon>
        <taxon>Gunneridae</taxon>
        <taxon>Pentapetalae</taxon>
        <taxon>rosids</taxon>
        <taxon>fabids</taxon>
        <taxon>Fabales</taxon>
        <taxon>Fabaceae</taxon>
        <taxon>Papilionoideae</taxon>
        <taxon>50 kb inversion clade</taxon>
        <taxon>NPAAA clade</taxon>
        <taxon>Hologalegina</taxon>
        <taxon>IRL clade</taxon>
        <taxon>Trifolieae</taxon>
        <taxon>Trifolium</taxon>
    </lineage>
</organism>
<keyword evidence="2" id="KW-1185">Reference proteome</keyword>
<reference evidence="1 2" key="1">
    <citation type="journal article" date="2018" name="Front. Plant Sci.">
        <title>Red Clover (Trifolium pratense) and Zigzag Clover (T. medium) - A Picture of Genomic Similarities and Differences.</title>
        <authorList>
            <person name="Dluhosova J."/>
            <person name="Istvanek J."/>
            <person name="Nedelnik J."/>
            <person name="Repkova J."/>
        </authorList>
    </citation>
    <scope>NUCLEOTIDE SEQUENCE [LARGE SCALE GENOMIC DNA]</scope>
    <source>
        <strain evidence="2">cv. 10/8</strain>
        <tissue evidence="1">Leaf</tissue>
    </source>
</reference>
<evidence type="ECO:0000313" key="1">
    <source>
        <dbReference type="EMBL" id="MCI88952.1"/>
    </source>
</evidence>
<protein>
    <submittedName>
        <fullName evidence="1">Uncharacterized protein</fullName>
    </submittedName>
</protein>
<proteinExistence type="predicted"/>
<dbReference type="EMBL" id="LXQA011206738">
    <property type="protein sequence ID" value="MCI88952.1"/>
    <property type="molecule type" value="Genomic_DNA"/>
</dbReference>
<sequence length="36" mass="3924">TPRGAATANTTMVERRTTVGREMSVGHFEMGRESSI</sequence>
<dbReference type="AlphaFoldDB" id="A0A392VNC1"/>